<dbReference type="Pfam" id="PF23096">
    <property type="entry name" value="HEAT_PSME4"/>
    <property type="match status" value="1"/>
</dbReference>
<evidence type="ECO:0000259" key="11">
    <source>
        <dbReference type="Pfam" id="PF23096"/>
    </source>
</evidence>
<dbReference type="InterPro" id="IPR055455">
    <property type="entry name" value="HEAT_PSME4"/>
</dbReference>
<evidence type="ECO:0000259" key="10">
    <source>
        <dbReference type="Pfam" id="PF16507"/>
    </source>
</evidence>
<evidence type="ECO:0008006" key="14">
    <source>
        <dbReference type="Google" id="ProtNLM"/>
    </source>
</evidence>
<proteinExistence type="inferred from homology"/>
<dbReference type="OMA" id="ECTQLVP"/>
<evidence type="ECO:0000256" key="2">
    <source>
        <dbReference type="ARBA" id="ARBA00004496"/>
    </source>
</evidence>
<keyword evidence="4" id="KW-0963">Cytoplasm</keyword>
<sequence>MELDTLDYPDIRGPPFNETSLVGYSEFLPNQHLPYSTEGEALNFIEFIKTKLSCSILGEDWHGIKQGVNQLRIFLDFKFTLLKSDRIYLVKLLYQVLVHPSLDESILSKIAEELYRLLKKDKFEKGDLVLDWKPMYNLVHRLVFLKQSEHVVSSDGNRITALIAVLDRLTRFYPYEAVDEIFEEILPMYSPLAIETCYTATNLLCLFLPAHHQHPKLVPTIFSLWTQLSASTNYHEKFMDLIEKVAKGQLGHYRFTEDQIKFAFGVGLRSLSLPIAAGKSPTFSLMNRNLLKFPLSSFKKLLSRKPDKGVIFAGFIVNTIYPASLDPENRGSLNMLIDLIQSIESFFHPSNFGRWTHSLLKFIENLSYSVLNRWLNEQRGLVDYGEEYFLSKDEISAFVQTIVNVSYLSMFGKDPRLIGYVHTTFKYLAWLDPNAVFPGLLERIYPSLQTLTETLRTSSSLSTLCMIVGPLVSRENYPQGGKHVLPLLNLTLPGIDINDPQKSIISLYFASYLFLSIPLIDSTKSDEETDWGAISGDLSIPRDLEQENLLCKANTSGYEEWIAQYLNRSFSLFENMPEKENSPSDLSDSGLVLLFIASLDVICNQMSSDLYEFTLETILRRAKEVNSNAIDQIGELCGTISRANPSLALSKFIPLCIKHIYLELEHGAGTSSTTYFMTNPPSDFTMNWYQNILSQILPGNGTEILKYIDQILALADKVLNQCKAYKAGNLGSRLIRNILNCLATIYLKRVKSHNQQTWNSEDFQNNHHLIWGKFPNPEDIQLEWHTPSQPEIEKSVEIFHKYIDICNNDLEAILDNDWEGERTNFFGPVIQSEWSNRFRRCVGLMDQVLTGSATFILTEADFDENSGSDYFKLNTGVIFTDPSHPEYIKIKNKRLQSLKLLHRAFKYLVEHRKDDVHAFHFLIQVIENCLTFRGSTHEMKDANSNTYKWAKYSYTFSDSRKLLPRSIFGQKVLIHQIQRILYYSTNTPKCQEHRDLLHALVELSMYPYPKIRKLAQNSVKRSLKIIPKFKKDIYPRALDAVEAFKDEKDPIQLGQVTGALYLLKDCINNSKVINKWEVLPRLIITLLRAQKINDTSCQELIQKILLSLVYDGHPPYVTKGTGIPVKDYINESAEYGLVNLDESLIEKAQTNSKSKFELKQKGLETIISELIKILNDQSTTWRFTNMAGAFLQRFTTINSPINPQAVRSAFQQIIVEVHATRKMFYPICFDLLSKLKKRSLAITNSQIRGHYKKVQVTEPILNPDFNQKYLDSISKPISSKSIEDVPLIDNSKFGWFAWPKECPGYQPLSEGEKLAWPSVVPEEIQDCYDAIWETISSPEYIEKWITYLTQEVGKEKDSTFNTVHCKLFKAIFQIYGPKLLELFKPHIEKLVNTPTEAGCQKGLSELLAGLLRGSKHWSLSETSQLWEYIMPLLTQCLKKASVDTSGYWDKVLSYSSLNRDPRRIQPLIKLIFQELNPFIDIQGQIIEIATQLTGNHISSFDQYKYLNYVRIVNFGLSWKSYPWSRDLLDSCVLNLHHQFKSVRGCIALLMYELLQSRWHSGISVQQFLDNPSMIEDDSFGIVDSQHINSVLDQVYTKIELYRSQHDPAQIEPSDYTNCCKTLINLILAATLGNQFRVLRPHFPKLCEKMFDMLDGHQDIELRAMISDVLRDVYRRHFYPNNTLQEFIVSLNNILKEGNWIKKVRVLYVYQPLVFNHLFNYFNRSEEFDNLVKGMLSSLLDDRIEVKESAAETLSGIVRCQRTVIKNIQSHSNQYLKTKLPPRGTSKTTPEYQQAIRNRHAGVLALSSIIRAFPYDIPEGMPQTLCRLARYVADPTPIQTTVYHAFKEFKRTHQDTWHEDKLKFTEEQLDTLSDLLISPSYYA</sequence>
<feature type="domain" description="Proteasome activator Blm10 middle HEAT repeats region" evidence="10">
    <location>
        <begin position="337"/>
        <end position="855"/>
    </location>
</feature>
<dbReference type="GO" id="GO:0016504">
    <property type="term" value="F:peptidase activator activity"/>
    <property type="evidence" value="ECO:0007669"/>
    <property type="project" value="InterPro"/>
</dbReference>
<dbReference type="GO" id="GO:0070628">
    <property type="term" value="F:proteasome binding"/>
    <property type="evidence" value="ECO:0007669"/>
    <property type="project" value="InterPro"/>
</dbReference>
<dbReference type="GO" id="GO:0005829">
    <property type="term" value="C:cytosol"/>
    <property type="evidence" value="ECO:0007669"/>
    <property type="project" value="TreeGrafter"/>
</dbReference>
<dbReference type="PANTHER" id="PTHR32170">
    <property type="entry name" value="PROTEASOME ACTIVATOR COMPLEX SUBUNIT 4"/>
    <property type="match status" value="1"/>
</dbReference>
<dbReference type="OrthoDB" id="17907at2759"/>
<evidence type="ECO:0000256" key="8">
    <source>
        <dbReference type="ARBA" id="ARBA00023242"/>
    </source>
</evidence>
<gene>
    <name evidence="12" type="ORF">CONCODRAFT_77939</name>
</gene>
<reference evidence="12 13" key="1">
    <citation type="journal article" date="2015" name="Genome Biol. Evol.">
        <title>Phylogenomic analyses indicate that early fungi evolved digesting cell walls of algal ancestors of land plants.</title>
        <authorList>
            <person name="Chang Y."/>
            <person name="Wang S."/>
            <person name="Sekimoto S."/>
            <person name="Aerts A.L."/>
            <person name="Choi C."/>
            <person name="Clum A."/>
            <person name="LaButti K.M."/>
            <person name="Lindquist E.A."/>
            <person name="Yee Ngan C."/>
            <person name="Ohm R.A."/>
            <person name="Salamov A.A."/>
            <person name="Grigoriev I.V."/>
            <person name="Spatafora J.W."/>
            <person name="Berbee M.L."/>
        </authorList>
    </citation>
    <scope>NUCLEOTIDE SEQUENCE [LARGE SCALE GENOMIC DNA]</scope>
    <source>
        <strain evidence="12 13">NRRL 28638</strain>
    </source>
</reference>
<feature type="domain" description="Proteasome activator complex subunit 4 C-terminal" evidence="9">
    <location>
        <begin position="1796"/>
        <end position="1882"/>
    </location>
</feature>
<comment type="subcellular location">
    <subcellularLocation>
        <location evidence="2">Cytoplasm</location>
    </subcellularLocation>
    <subcellularLocation>
        <location evidence="1">Nucleus</location>
    </subcellularLocation>
</comment>
<dbReference type="GO" id="GO:0010499">
    <property type="term" value="P:proteasomal ubiquitin-independent protein catabolic process"/>
    <property type="evidence" value="ECO:0007669"/>
    <property type="project" value="TreeGrafter"/>
</dbReference>
<dbReference type="GO" id="GO:0006281">
    <property type="term" value="P:DNA repair"/>
    <property type="evidence" value="ECO:0007669"/>
    <property type="project" value="UniProtKB-KW"/>
</dbReference>
<evidence type="ECO:0000256" key="3">
    <source>
        <dbReference type="ARBA" id="ARBA00005739"/>
    </source>
</evidence>
<dbReference type="EMBL" id="KQ964459">
    <property type="protein sequence ID" value="KXN72144.1"/>
    <property type="molecule type" value="Genomic_DNA"/>
</dbReference>
<keyword evidence="7" id="KW-0234">DNA repair</keyword>
<keyword evidence="13" id="KW-1185">Reference proteome</keyword>
<dbReference type="GO" id="GO:0005634">
    <property type="term" value="C:nucleus"/>
    <property type="evidence" value="ECO:0007669"/>
    <property type="project" value="UniProtKB-SubCell"/>
</dbReference>
<evidence type="ECO:0000256" key="5">
    <source>
        <dbReference type="ARBA" id="ARBA00022737"/>
    </source>
</evidence>
<comment type="similarity">
    <text evidence="3">Belongs to the BLM10 family.</text>
</comment>
<dbReference type="Pfam" id="PF11919">
    <property type="entry name" value="PSME4_C"/>
    <property type="match status" value="1"/>
</dbReference>
<evidence type="ECO:0000256" key="4">
    <source>
        <dbReference type="ARBA" id="ARBA00022490"/>
    </source>
</evidence>
<evidence type="ECO:0000313" key="12">
    <source>
        <dbReference type="EMBL" id="KXN72144.1"/>
    </source>
</evidence>
<keyword evidence="6" id="KW-0227">DNA damage</keyword>
<dbReference type="InterPro" id="IPR016024">
    <property type="entry name" value="ARM-type_fold"/>
</dbReference>
<organism evidence="12 13">
    <name type="scientific">Conidiobolus coronatus (strain ATCC 28846 / CBS 209.66 / NRRL 28638)</name>
    <name type="common">Delacroixia coronata</name>
    <dbReference type="NCBI Taxonomy" id="796925"/>
    <lineage>
        <taxon>Eukaryota</taxon>
        <taxon>Fungi</taxon>
        <taxon>Fungi incertae sedis</taxon>
        <taxon>Zoopagomycota</taxon>
        <taxon>Entomophthoromycotina</taxon>
        <taxon>Entomophthoromycetes</taxon>
        <taxon>Entomophthorales</taxon>
        <taxon>Ancylistaceae</taxon>
        <taxon>Conidiobolus</taxon>
    </lineage>
</organism>
<dbReference type="InterPro" id="IPR021843">
    <property type="entry name" value="PSME4_C"/>
</dbReference>
<dbReference type="PANTHER" id="PTHR32170:SF3">
    <property type="entry name" value="PROTEASOME ACTIVATOR COMPLEX SUBUNIT 4"/>
    <property type="match status" value="1"/>
</dbReference>
<feature type="domain" description="Proteasome activator complex subunit 4-like HEAT repeat-like" evidence="11">
    <location>
        <begin position="1205"/>
        <end position="1475"/>
    </location>
</feature>
<dbReference type="STRING" id="796925.A0A137PAY8"/>
<accession>A0A137PAY8</accession>
<evidence type="ECO:0000313" key="13">
    <source>
        <dbReference type="Proteomes" id="UP000070444"/>
    </source>
</evidence>
<keyword evidence="5" id="KW-0677">Repeat</keyword>
<keyword evidence="8" id="KW-0539">Nucleus</keyword>
<evidence type="ECO:0000256" key="7">
    <source>
        <dbReference type="ARBA" id="ARBA00023204"/>
    </source>
</evidence>
<name>A0A137PAY8_CONC2</name>
<dbReference type="InterPro" id="IPR032430">
    <property type="entry name" value="Blm10_mid"/>
</dbReference>
<evidence type="ECO:0000256" key="6">
    <source>
        <dbReference type="ARBA" id="ARBA00022763"/>
    </source>
</evidence>
<protein>
    <recommendedName>
        <fullName evidence="14">ARM repeat-containing protein</fullName>
    </recommendedName>
</protein>
<evidence type="ECO:0000259" key="9">
    <source>
        <dbReference type="Pfam" id="PF11919"/>
    </source>
</evidence>
<evidence type="ECO:0000256" key="1">
    <source>
        <dbReference type="ARBA" id="ARBA00004123"/>
    </source>
</evidence>
<dbReference type="SUPFAM" id="SSF48371">
    <property type="entry name" value="ARM repeat"/>
    <property type="match status" value="2"/>
</dbReference>
<dbReference type="InterPro" id="IPR035309">
    <property type="entry name" value="PSME4"/>
</dbReference>
<dbReference type="Proteomes" id="UP000070444">
    <property type="component" value="Unassembled WGS sequence"/>
</dbReference>
<dbReference type="Pfam" id="PF16507">
    <property type="entry name" value="HEAT_PSME4_mid"/>
    <property type="match status" value="1"/>
</dbReference>